<dbReference type="InterPro" id="IPR005829">
    <property type="entry name" value="Sugar_transporter_CS"/>
</dbReference>
<feature type="transmembrane region" description="Helical" evidence="7">
    <location>
        <begin position="225"/>
        <end position="245"/>
    </location>
</feature>
<evidence type="ECO:0000256" key="6">
    <source>
        <dbReference type="ARBA" id="ARBA00023136"/>
    </source>
</evidence>
<comment type="caution">
    <text evidence="9">The sequence shown here is derived from an EMBL/GenBank/DDBJ whole genome shotgun (WGS) entry which is preliminary data.</text>
</comment>
<keyword evidence="2" id="KW-0813">Transport</keyword>
<keyword evidence="3" id="KW-1003">Cell membrane</keyword>
<dbReference type="SUPFAM" id="SSF103473">
    <property type="entry name" value="MFS general substrate transporter"/>
    <property type="match status" value="1"/>
</dbReference>
<evidence type="ECO:0000256" key="1">
    <source>
        <dbReference type="ARBA" id="ARBA00004651"/>
    </source>
</evidence>
<dbReference type="GeneID" id="96955148"/>
<dbReference type="InterPro" id="IPR011701">
    <property type="entry name" value="MFS"/>
</dbReference>
<feature type="transmembrane region" description="Helical" evidence="7">
    <location>
        <begin position="174"/>
        <end position="191"/>
    </location>
</feature>
<feature type="transmembrane region" description="Helical" evidence="7">
    <location>
        <begin position="289"/>
        <end position="309"/>
    </location>
</feature>
<protein>
    <submittedName>
        <fullName evidence="9">MFS transporter</fullName>
    </submittedName>
</protein>
<reference evidence="9 10" key="1">
    <citation type="journal article" date="2019" name="Int. J. Syst. Evol. Microbiol.">
        <title>The Global Catalogue of Microorganisms (GCM) 10K type strain sequencing project: providing services to taxonomists for standard genome sequencing and annotation.</title>
        <authorList>
            <consortium name="The Broad Institute Genomics Platform"/>
            <consortium name="The Broad Institute Genome Sequencing Center for Infectious Disease"/>
            <person name="Wu L."/>
            <person name="Ma J."/>
        </authorList>
    </citation>
    <scope>NUCLEOTIDE SEQUENCE [LARGE SCALE GENOMIC DNA]</scope>
    <source>
        <strain evidence="9 10">GX21</strain>
    </source>
</reference>
<dbReference type="AlphaFoldDB" id="A0ABD6A2I2"/>
<dbReference type="InterPro" id="IPR020846">
    <property type="entry name" value="MFS_dom"/>
</dbReference>
<gene>
    <name evidence="9" type="ORF">ACFQKE_15820</name>
</gene>
<evidence type="ECO:0000256" key="2">
    <source>
        <dbReference type="ARBA" id="ARBA00022448"/>
    </source>
</evidence>
<dbReference type="PANTHER" id="PTHR23517">
    <property type="entry name" value="RESISTANCE PROTEIN MDTM, PUTATIVE-RELATED-RELATED"/>
    <property type="match status" value="1"/>
</dbReference>
<dbReference type="RefSeq" id="WP_379706092.1">
    <property type="nucleotide sequence ID" value="NZ_JBHTAT010000001.1"/>
</dbReference>
<evidence type="ECO:0000256" key="3">
    <source>
        <dbReference type="ARBA" id="ARBA00022475"/>
    </source>
</evidence>
<feature type="transmembrane region" description="Helical" evidence="7">
    <location>
        <begin position="257"/>
        <end position="277"/>
    </location>
</feature>
<feature type="transmembrane region" description="Helical" evidence="7">
    <location>
        <begin position="85"/>
        <end position="106"/>
    </location>
</feature>
<keyword evidence="10" id="KW-1185">Reference proteome</keyword>
<feature type="domain" description="Major facilitator superfamily (MFS) profile" evidence="8">
    <location>
        <begin position="19"/>
        <end position="409"/>
    </location>
</feature>
<name>A0ABD6A2I2_9EURY</name>
<dbReference type="Gene3D" id="1.20.1250.20">
    <property type="entry name" value="MFS general substrate transporter like domains"/>
    <property type="match status" value="2"/>
</dbReference>
<dbReference type="PROSITE" id="PS00216">
    <property type="entry name" value="SUGAR_TRANSPORT_1"/>
    <property type="match status" value="1"/>
</dbReference>
<feature type="transmembrane region" description="Helical" evidence="7">
    <location>
        <begin position="53"/>
        <end position="73"/>
    </location>
</feature>
<proteinExistence type="predicted"/>
<organism evidence="9 10">
    <name type="scientific">Haloplanus litoreus</name>
    <dbReference type="NCBI Taxonomy" id="767515"/>
    <lineage>
        <taxon>Archaea</taxon>
        <taxon>Methanobacteriati</taxon>
        <taxon>Methanobacteriota</taxon>
        <taxon>Stenosarchaea group</taxon>
        <taxon>Halobacteria</taxon>
        <taxon>Halobacteriales</taxon>
        <taxon>Haloferacaceae</taxon>
        <taxon>Haloplanus</taxon>
    </lineage>
</organism>
<feature type="transmembrane region" description="Helical" evidence="7">
    <location>
        <begin position="358"/>
        <end position="376"/>
    </location>
</feature>
<keyword evidence="5 7" id="KW-1133">Transmembrane helix</keyword>
<sequence>MIRIEHLLGEEAVILQDEDLRLLLLANAIGALGTALVSPILESLTGPLNVSAAEVGLLVTAVAAPSIVFIPVMGLLSDRFGRKPLLVVGLLLFGIGGVGIAFTTHFRVILGLRVIQGIGFSSVTPNIITCLGDIYDGNAEATAQGVRFGVSGASQAVFPAIAGVVVVGSWQYPFLIYGLAFPVAAVVAVRLDEPTDGGDASTEPKSRTTKEYVADLLGLACRRRAAAYIFARAVVVLPFITFLTYNSLIVIRLQAGSAGQAGLVVALFSVTYAIVATQTGRILSRFDSPTIPLVVANAFLGGGLAGFAASPSVIAAVPAVAAIGIGVGLTFSMYRSIITGLAPQQLRGGLVSLAESGARIVVTATPVVVGLALVSAESILSPEAALRWVVVTTGLLSGVIGLVAVVAARASPPVPQSSAS</sequence>
<evidence type="ECO:0000313" key="9">
    <source>
        <dbReference type="EMBL" id="MFC7256754.1"/>
    </source>
</evidence>
<dbReference type="InterPro" id="IPR036259">
    <property type="entry name" value="MFS_trans_sf"/>
</dbReference>
<dbReference type="InterPro" id="IPR050171">
    <property type="entry name" value="MFS_Transporters"/>
</dbReference>
<evidence type="ECO:0000256" key="7">
    <source>
        <dbReference type="SAM" id="Phobius"/>
    </source>
</evidence>
<dbReference type="PROSITE" id="PS50850">
    <property type="entry name" value="MFS"/>
    <property type="match status" value="1"/>
</dbReference>
<evidence type="ECO:0000313" key="10">
    <source>
        <dbReference type="Proteomes" id="UP001596434"/>
    </source>
</evidence>
<dbReference type="EMBL" id="JBHTAT010000001">
    <property type="protein sequence ID" value="MFC7256754.1"/>
    <property type="molecule type" value="Genomic_DNA"/>
</dbReference>
<feature type="transmembrane region" description="Helical" evidence="7">
    <location>
        <begin position="20"/>
        <end position="41"/>
    </location>
</feature>
<evidence type="ECO:0000256" key="5">
    <source>
        <dbReference type="ARBA" id="ARBA00022989"/>
    </source>
</evidence>
<keyword evidence="6 7" id="KW-0472">Membrane</keyword>
<feature type="transmembrane region" description="Helical" evidence="7">
    <location>
        <begin position="388"/>
        <end position="408"/>
    </location>
</feature>
<feature type="transmembrane region" description="Helical" evidence="7">
    <location>
        <begin position="315"/>
        <end position="337"/>
    </location>
</feature>
<evidence type="ECO:0000256" key="4">
    <source>
        <dbReference type="ARBA" id="ARBA00022692"/>
    </source>
</evidence>
<evidence type="ECO:0000259" key="8">
    <source>
        <dbReference type="PROSITE" id="PS50850"/>
    </source>
</evidence>
<dbReference type="GO" id="GO:0005886">
    <property type="term" value="C:plasma membrane"/>
    <property type="evidence" value="ECO:0007669"/>
    <property type="project" value="UniProtKB-SubCell"/>
</dbReference>
<dbReference type="Pfam" id="PF07690">
    <property type="entry name" value="MFS_1"/>
    <property type="match status" value="1"/>
</dbReference>
<comment type="subcellular location">
    <subcellularLocation>
        <location evidence="1">Cell membrane</location>
        <topology evidence="1">Multi-pass membrane protein</topology>
    </subcellularLocation>
</comment>
<accession>A0ABD6A2I2</accession>
<keyword evidence="4 7" id="KW-0812">Transmembrane</keyword>
<dbReference type="Proteomes" id="UP001596434">
    <property type="component" value="Unassembled WGS sequence"/>
</dbReference>